<dbReference type="Pfam" id="PF00171">
    <property type="entry name" value="Aldedh"/>
    <property type="match status" value="1"/>
</dbReference>
<dbReference type="InterPro" id="IPR015590">
    <property type="entry name" value="Aldehyde_DH_dom"/>
</dbReference>
<dbReference type="FunFam" id="3.40.605.10:FF:000007">
    <property type="entry name" value="NAD/NADP-dependent betaine aldehyde dehydrogenase"/>
    <property type="match status" value="1"/>
</dbReference>
<dbReference type="GO" id="GO:0016620">
    <property type="term" value="F:oxidoreductase activity, acting on the aldehyde or oxo group of donors, NAD or NADP as acceptor"/>
    <property type="evidence" value="ECO:0007669"/>
    <property type="project" value="InterPro"/>
</dbReference>
<organism evidence="4">
    <name type="scientific">freshwater metagenome</name>
    <dbReference type="NCBI Taxonomy" id="449393"/>
    <lineage>
        <taxon>unclassified sequences</taxon>
        <taxon>metagenomes</taxon>
        <taxon>ecological metagenomes</taxon>
    </lineage>
</organism>
<reference evidence="4" key="1">
    <citation type="submission" date="2020-05" db="EMBL/GenBank/DDBJ databases">
        <authorList>
            <person name="Chiriac C."/>
            <person name="Salcher M."/>
            <person name="Ghai R."/>
            <person name="Kavagutti S V."/>
        </authorList>
    </citation>
    <scope>NUCLEOTIDE SEQUENCE</scope>
</reference>
<dbReference type="InterPro" id="IPR029510">
    <property type="entry name" value="Ald_DH_CS_GLU"/>
</dbReference>
<gene>
    <name evidence="4" type="ORF">UFOPK1619_00749</name>
    <name evidence="5" type="ORF">UFOPK4057_00139</name>
</gene>
<evidence type="ECO:0000313" key="4">
    <source>
        <dbReference type="EMBL" id="CAB4567672.1"/>
    </source>
</evidence>
<dbReference type="AlphaFoldDB" id="A0A6J6DUA0"/>
<dbReference type="SUPFAM" id="SSF53720">
    <property type="entry name" value="ALDH-like"/>
    <property type="match status" value="1"/>
</dbReference>
<evidence type="ECO:0000256" key="1">
    <source>
        <dbReference type="ARBA" id="ARBA00009986"/>
    </source>
</evidence>
<dbReference type="InterPro" id="IPR016162">
    <property type="entry name" value="Ald_DH_N"/>
</dbReference>
<sequence>MNAYDKIYINGQWVASDGKKTISVFDSTNEEIMATIPEGTASDVTKAAAAAKAAFLSWSNLPKADRAKYLNAIGDALVARMDEISSAISRETGMAKQLSNMIQVGLPINSFKQAAALAESFEFEKEVGSSLIVREPIGVVGCITPWNYPLHQIAAKVAFAMAAGCTVVLKPSEVAPIDAFMLAEIIHEAGLPAGVFNLVTGTGPVVGEAISASPDIDMISFTGSTRAGKLVMQTGSETVKKVALELGGKSANIIGEDLDEATFAKAIMGGTGQAFLNSGQTCSLLSRMLVPRARLAEAEGLAAAVATGIKVGDPFAEGTNVGPLASAAQRDRVLGYINKGIEEGAKLIAGGLGAPEGLEKGYYVKPTVFSEVNNKMTIAQEEIFGPVLVLIPYDGIDNAVEIANDSPYGLAGAVFAADKETGIAIAKRIRTGQVTVNGGAFNPNAPFGGYKQSGVGRELGEYGFEEFLEIKSLQL</sequence>
<dbReference type="PROSITE" id="PS00687">
    <property type="entry name" value="ALDEHYDE_DEHYDR_GLU"/>
    <property type="match status" value="1"/>
</dbReference>
<dbReference type="FunFam" id="3.40.605.10:FF:000026">
    <property type="entry name" value="Aldehyde dehydrogenase, putative"/>
    <property type="match status" value="1"/>
</dbReference>
<dbReference type="PANTHER" id="PTHR42804:SF1">
    <property type="entry name" value="ALDEHYDE DEHYDROGENASE-RELATED"/>
    <property type="match status" value="1"/>
</dbReference>
<dbReference type="CDD" id="cd07138">
    <property type="entry name" value="ALDH_CddD_SSP0762"/>
    <property type="match status" value="1"/>
</dbReference>
<name>A0A6J6DUA0_9ZZZZ</name>
<evidence type="ECO:0000259" key="3">
    <source>
        <dbReference type="Pfam" id="PF00171"/>
    </source>
</evidence>
<protein>
    <submittedName>
        <fullName evidence="4">Unannotated protein</fullName>
    </submittedName>
</protein>
<dbReference type="PANTHER" id="PTHR42804">
    <property type="entry name" value="ALDEHYDE DEHYDROGENASE"/>
    <property type="match status" value="1"/>
</dbReference>
<keyword evidence="2" id="KW-0560">Oxidoreductase</keyword>
<accession>A0A6J6DUA0</accession>
<dbReference type="InterPro" id="IPR016161">
    <property type="entry name" value="Ald_DH/histidinol_DH"/>
</dbReference>
<proteinExistence type="inferred from homology"/>
<evidence type="ECO:0000256" key="2">
    <source>
        <dbReference type="ARBA" id="ARBA00023002"/>
    </source>
</evidence>
<feature type="domain" description="Aldehyde dehydrogenase" evidence="3">
    <location>
        <begin position="13"/>
        <end position="472"/>
    </location>
</feature>
<dbReference type="InterPro" id="IPR016163">
    <property type="entry name" value="Ald_DH_C"/>
</dbReference>
<dbReference type="EMBL" id="CAFBPC010000018">
    <property type="protein sequence ID" value="CAB4997949.1"/>
    <property type="molecule type" value="Genomic_DNA"/>
</dbReference>
<comment type="similarity">
    <text evidence="1">Belongs to the aldehyde dehydrogenase family.</text>
</comment>
<dbReference type="EMBL" id="CAEZTI010000144">
    <property type="protein sequence ID" value="CAB4567672.1"/>
    <property type="molecule type" value="Genomic_DNA"/>
</dbReference>
<evidence type="ECO:0000313" key="5">
    <source>
        <dbReference type="EMBL" id="CAB4997949.1"/>
    </source>
</evidence>
<dbReference type="Gene3D" id="3.40.309.10">
    <property type="entry name" value="Aldehyde Dehydrogenase, Chain A, domain 2"/>
    <property type="match status" value="1"/>
</dbReference>
<dbReference type="Gene3D" id="3.40.605.10">
    <property type="entry name" value="Aldehyde Dehydrogenase, Chain A, domain 1"/>
    <property type="match status" value="1"/>
</dbReference>